<dbReference type="EMBL" id="CP045233">
    <property type="protein sequence ID" value="QFS52907.1"/>
    <property type="molecule type" value="Genomic_DNA"/>
</dbReference>
<dbReference type="KEGG" id="nsh:GXM_10171"/>
<gene>
    <name evidence="2" type="ORF">GXM_10171</name>
</gene>
<name>A0A5P8WJ74_9NOSO</name>
<reference evidence="2 3" key="1">
    <citation type="submission" date="2019-10" db="EMBL/GenBank/DDBJ databases">
        <title>Genomic and transcriptomic insights into the perfect genentic adaptation of a filamentous nitrogen-fixing cyanobacterium to rice fields.</title>
        <authorList>
            <person name="Chen Z."/>
        </authorList>
    </citation>
    <scope>NUCLEOTIDE SEQUENCE [LARGE SCALE GENOMIC DNA]</scope>
    <source>
        <strain evidence="2">CCNUC1</strain>
    </source>
</reference>
<dbReference type="GO" id="GO:0004803">
    <property type="term" value="F:transposase activity"/>
    <property type="evidence" value="ECO:0007669"/>
    <property type="project" value="InterPro"/>
</dbReference>
<accession>A0A5P8WJ74</accession>
<organism evidence="2 3">
    <name type="scientific">Nostoc sphaeroides CCNUC1</name>
    <dbReference type="NCBI Taxonomy" id="2653204"/>
    <lineage>
        <taxon>Bacteria</taxon>
        <taxon>Bacillati</taxon>
        <taxon>Cyanobacteriota</taxon>
        <taxon>Cyanophyceae</taxon>
        <taxon>Nostocales</taxon>
        <taxon>Nostocaceae</taxon>
        <taxon>Nostoc</taxon>
    </lineage>
</organism>
<evidence type="ECO:0000313" key="2">
    <source>
        <dbReference type="EMBL" id="QFS52907.1"/>
    </source>
</evidence>
<protein>
    <submittedName>
        <fullName evidence="2">Transposase</fullName>
    </submittedName>
</protein>
<evidence type="ECO:0000313" key="3">
    <source>
        <dbReference type="Proteomes" id="UP000326678"/>
    </source>
</evidence>
<dbReference type="AlphaFoldDB" id="A0A5P8WJ74"/>
<proteinExistence type="predicted"/>
<sequence>MSQISKDTINWDLIKTHWQDILQVVLSIQAGKISSPVLLRKLGNYSHKNRLYQAFQELGRVVRTVFLLEYISDIQLRQQITAATNKVEAYHGFSKWFFFGGFGIIGYNDPEEQEKIIKYNDLIANAVIFQNVVDLTNILRDLKRDGYLIMREDVAVLSPYMNSHIKRFGDYSIDLDTLPQTLDEVAAFVFV</sequence>
<dbReference type="InterPro" id="IPR002513">
    <property type="entry name" value="Tn3_Tnp_DDE_dom"/>
</dbReference>
<dbReference type="Pfam" id="PF01526">
    <property type="entry name" value="DDE_Tnp_Tn3"/>
    <property type="match status" value="1"/>
</dbReference>
<keyword evidence="3" id="KW-1185">Reference proteome</keyword>
<dbReference type="Proteomes" id="UP000326678">
    <property type="component" value="Chromosome pGXM06"/>
</dbReference>
<dbReference type="GO" id="GO:0006313">
    <property type="term" value="P:DNA transposition"/>
    <property type="evidence" value="ECO:0007669"/>
    <property type="project" value="InterPro"/>
</dbReference>
<feature type="domain" description="Tn3 transposase DDE" evidence="1">
    <location>
        <begin position="3"/>
        <end position="171"/>
    </location>
</feature>
<evidence type="ECO:0000259" key="1">
    <source>
        <dbReference type="Pfam" id="PF01526"/>
    </source>
</evidence>